<feature type="transmembrane region" description="Helical" evidence="13">
    <location>
        <begin position="16"/>
        <end position="36"/>
    </location>
</feature>
<feature type="transmembrane region" description="Helical" evidence="13">
    <location>
        <begin position="397"/>
        <end position="414"/>
    </location>
</feature>
<evidence type="ECO:0000256" key="1">
    <source>
        <dbReference type="ARBA" id="ARBA00003408"/>
    </source>
</evidence>
<reference evidence="14" key="1">
    <citation type="submission" date="2024-05" db="EMBL/GenBank/DDBJ databases">
        <title>Metabacillus sp. nov., isolated from the rhizosphere soil of tomato plants.</title>
        <authorList>
            <person name="Ma R."/>
        </authorList>
    </citation>
    <scope>NUCLEOTIDE SEQUENCE</scope>
    <source>
        <strain evidence="14">DBTR6</strain>
    </source>
</reference>
<evidence type="ECO:0000256" key="11">
    <source>
        <dbReference type="ARBA" id="ARBA00023136"/>
    </source>
</evidence>
<feature type="transmembrane region" description="Helical" evidence="13">
    <location>
        <begin position="261"/>
        <end position="281"/>
    </location>
</feature>
<feature type="transmembrane region" description="Helical" evidence="13">
    <location>
        <begin position="366"/>
        <end position="385"/>
    </location>
</feature>
<evidence type="ECO:0000256" key="13">
    <source>
        <dbReference type="SAM" id="Phobius"/>
    </source>
</evidence>
<evidence type="ECO:0000256" key="4">
    <source>
        <dbReference type="ARBA" id="ARBA00020268"/>
    </source>
</evidence>
<evidence type="ECO:0000256" key="3">
    <source>
        <dbReference type="ARBA" id="ARBA00010199"/>
    </source>
</evidence>
<dbReference type="NCBIfam" id="TIGR00797">
    <property type="entry name" value="matE"/>
    <property type="match status" value="1"/>
</dbReference>
<keyword evidence="7" id="KW-1003">Cell membrane</keyword>
<accession>A0ABS7V005</accession>
<comment type="function">
    <text evidence="1">Multidrug efflux pump.</text>
</comment>
<name>A0ABS7V005_9BACI</name>
<dbReference type="PANTHER" id="PTHR43298">
    <property type="entry name" value="MULTIDRUG RESISTANCE PROTEIN NORM-RELATED"/>
    <property type="match status" value="1"/>
</dbReference>
<keyword evidence="10" id="KW-0406">Ion transport</keyword>
<evidence type="ECO:0000256" key="6">
    <source>
        <dbReference type="ARBA" id="ARBA00022449"/>
    </source>
</evidence>
<dbReference type="Pfam" id="PF01554">
    <property type="entry name" value="MatE"/>
    <property type="match status" value="2"/>
</dbReference>
<dbReference type="RefSeq" id="WP_224141921.1">
    <property type="nucleotide sequence ID" value="NZ_JAIQUM010000116.1"/>
</dbReference>
<dbReference type="CDD" id="cd13137">
    <property type="entry name" value="MATE_NorM_like"/>
    <property type="match status" value="1"/>
</dbReference>
<keyword evidence="5" id="KW-0813">Transport</keyword>
<protein>
    <recommendedName>
        <fullName evidence="4">Probable multidrug resistance protein NorM</fullName>
    </recommendedName>
    <alternativeName>
        <fullName evidence="12">Multidrug-efflux transporter</fullName>
    </alternativeName>
</protein>
<evidence type="ECO:0000256" key="5">
    <source>
        <dbReference type="ARBA" id="ARBA00022448"/>
    </source>
</evidence>
<comment type="caution">
    <text evidence="14">The sequence shown here is derived from an EMBL/GenBank/DDBJ whole genome shotgun (WGS) entry which is preliminary data.</text>
</comment>
<comment type="subcellular location">
    <subcellularLocation>
        <location evidence="2">Cell membrane</location>
        <topology evidence="2">Multi-pass membrane protein</topology>
    </subcellularLocation>
</comment>
<dbReference type="InterPro" id="IPR050222">
    <property type="entry name" value="MATE_MdtK"/>
</dbReference>
<feature type="transmembrane region" description="Helical" evidence="13">
    <location>
        <begin position="320"/>
        <end position="346"/>
    </location>
</feature>
<evidence type="ECO:0000256" key="12">
    <source>
        <dbReference type="ARBA" id="ARBA00031636"/>
    </source>
</evidence>
<keyword evidence="8 13" id="KW-0812">Transmembrane</keyword>
<feature type="transmembrane region" description="Helical" evidence="13">
    <location>
        <begin position="101"/>
        <end position="125"/>
    </location>
</feature>
<proteinExistence type="inferred from homology"/>
<evidence type="ECO:0000256" key="8">
    <source>
        <dbReference type="ARBA" id="ARBA00022692"/>
    </source>
</evidence>
<dbReference type="InterPro" id="IPR002528">
    <property type="entry name" value="MATE_fam"/>
</dbReference>
<feature type="transmembrane region" description="Helical" evidence="13">
    <location>
        <begin position="287"/>
        <end position="308"/>
    </location>
</feature>
<evidence type="ECO:0000256" key="9">
    <source>
        <dbReference type="ARBA" id="ARBA00022989"/>
    </source>
</evidence>
<feature type="transmembrane region" description="Helical" evidence="13">
    <location>
        <begin position="171"/>
        <end position="194"/>
    </location>
</feature>
<feature type="transmembrane region" description="Helical" evidence="13">
    <location>
        <begin position="420"/>
        <end position="438"/>
    </location>
</feature>
<comment type="similarity">
    <text evidence="3">Belongs to the multi antimicrobial extrusion (MATE) (TC 2.A.66.1) family.</text>
</comment>
<evidence type="ECO:0000313" key="14">
    <source>
        <dbReference type="EMBL" id="MBZ5753504.1"/>
    </source>
</evidence>
<evidence type="ECO:0000256" key="2">
    <source>
        <dbReference type="ARBA" id="ARBA00004651"/>
    </source>
</evidence>
<dbReference type="Proteomes" id="UP001165287">
    <property type="component" value="Unassembled WGS sequence"/>
</dbReference>
<keyword evidence="6" id="KW-0050">Antiport</keyword>
<keyword evidence="9 13" id="KW-1133">Transmembrane helix</keyword>
<feature type="transmembrane region" description="Helical" evidence="13">
    <location>
        <begin position="137"/>
        <end position="159"/>
    </location>
</feature>
<gene>
    <name evidence="14" type="ORF">K9V48_25595</name>
</gene>
<sequence length="471" mass="51382">MSYERLLENRTTKEKVVAILFLAIPAMIENILQTVVGFVDTLFVAKLGLVEVTAVGVANAVLNVYMAIFMAIGIGASSLITRSIGADNIDKAKAIAKQSTLLSLIIGIIFGLITLFFSESLLLLMGAEPQVIKEGSVYLRIVGIPSVFISIMLIFGSILRASGDTKTPMNVAWWMNILHIGLDYVLIFGLGGWLGWGVAGAAWATVIVRILGTFALYYYIQKSNISFSLFDSNDSKSLLSPIIKLSIPAAIERLIMRLGQILYIGLIVYIGTETFAAHIIAGNIEMFSYMPGYGLAIAATTLVGQYIGAGKSTDAYHYGLLTTGIAVIFMSLIGVIMFFCASWMAAWFTTDIEAIQMVTTALKIDAFAQPALAIGFVLAGALQAAGDTKSPMYSTAIGMWLIRIIGIYVLGIYFDLGIAGIWIAIVLDIVVRAVFLTWRYRYLFRQLIKEEKSFEDKDTGLLSRNTHDQNV</sequence>
<dbReference type="EMBL" id="JAIQUM010000116">
    <property type="protein sequence ID" value="MBZ5753504.1"/>
    <property type="molecule type" value="Genomic_DNA"/>
</dbReference>
<keyword evidence="11 13" id="KW-0472">Membrane</keyword>
<dbReference type="PANTHER" id="PTHR43298:SF2">
    <property type="entry name" value="FMN_FAD EXPORTER YEEO-RELATED"/>
    <property type="match status" value="1"/>
</dbReference>
<feature type="transmembrane region" description="Helical" evidence="13">
    <location>
        <begin position="56"/>
        <end position="80"/>
    </location>
</feature>
<dbReference type="PIRSF" id="PIRSF006603">
    <property type="entry name" value="DinF"/>
    <property type="match status" value="1"/>
</dbReference>
<evidence type="ECO:0000256" key="7">
    <source>
        <dbReference type="ARBA" id="ARBA00022475"/>
    </source>
</evidence>
<feature type="transmembrane region" description="Helical" evidence="13">
    <location>
        <begin position="200"/>
        <end position="220"/>
    </location>
</feature>
<organism evidence="14 15">
    <name type="scientific">Metabacillus rhizolycopersici</name>
    <dbReference type="NCBI Taxonomy" id="2875709"/>
    <lineage>
        <taxon>Bacteria</taxon>
        <taxon>Bacillati</taxon>
        <taxon>Bacillota</taxon>
        <taxon>Bacilli</taxon>
        <taxon>Bacillales</taxon>
        <taxon>Bacillaceae</taxon>
        <taxon>Metabacillus</taxon>
    </lineage>
</organism>
<evidence type="ECO:0000256" key="10">
    <source>
        <dbReference type="ARBA" id="ARBA00023065"/>
    </source>
</evidence>
<dbReference type="InterPro" id="IPR048279">
    <property type="entry name" value="MdtK-like"/>
</dbReference>
<evidence type="ECO:0000313" key="15">
    <source>
        <dbReference type="Proteomes" id="UP001165287"/>
    </source>
</evidence>
<keyword evidence="15" id="KW-1185">Reference proteome</keyword>